<dbReference type="EMBL" id="JAULSY010000069">
    <property type="protein sequence ID" value="KAK0667622.1"/>
    <property type="molecule type" value="Genomic_DNA"/>
</dbReference>
<dbReference type="Proteomes" id="UP001174997">
    <property type="component" value="Unassembled WGS sequence"/>
</dbReference>
<comment type="caution">
    <text evidence="2">The sequence shown here is derived from an EMBL/GenBank/DDBJ whole genome shotgun (WGS) entry which is preliminary data.</text>
</comment>
<sequence length="883" mass="97685">MLSKRQRQRELACAEDIALLYTLNPPSYAPLANKPPYLKSQPDPSRALPFETEVSLTSTLAFLSGISDDSSHVVAVCVEELPSRKGICVRVAVNKATSGAAEVVLQRIKDGLQMVLKCLSRLPTDSDNHIHDQTLAAILELSQDRLLGRLGVQRAGVNWTMRGKTFFGSPIQKIIEAVSQHKYTKKLEEEARRFSKLAGKLINHLKELQTCKITALTDCLRRLTHASSQLMASIKLDELLAGLAIDPLLKTGFVTRLSKVARYYESSTFLVQLAKRSLLFGHTEVTIIKLDEEAFLRVPYTETVHRLSECLSRCHPGVPLPLNVKKICQQIKTDPTTADAVFRKATKKILAESKVHAEVQIVAFYELHPAMRKPRVICSNKDACYLCNLFIQVHGMYYVPKSHGKLYTGWRVPPILSLGDAHAQLDKALQSRIRNVVQDFKDFPDRERVLNPNQNESTIFPFTTLMSSLEGIPLPVVETPETAQVQKPQRLPQGQQERPQHRLPERPQPSASSPSKSHIAQTSTPPIDGRDEGSPDQQPTFEPTSTTSEQSSTTVFSPTPVVPPPGDLLSSLQTPPESPPEAADPILVALQPPPKQDHRSLPPSDTSPTASQHPDPTMKSDSSQKTAGDKNPARTINKIQPPPLKPEPHVHHHDKPQVSLQNGHPKTTDPEAEQPAASSHQKLTPANLDLLNQLENQKLTRPASRTSSELAEMMSPSLARGKPKSQGNSRQGEAKHAARNRVESSSEQDDKILLRRGKTTSVWMRGGVLPPVCTTGGVDIFLENIDDDGLEKRSRLGRERRKVARVEITWLDEEDEKRLRLKRGRNYHRLEGLETGVEVDGGSGEVVALEIGGEVVIVEVVREVRGSGFERMVDLGEDGGLRG</sequence>
<feature type="compositionally biased region" description="Polar residues" evidence="1">
    <location>
        <begin position="481"/>
        <end position="497"/>
    </location>
</feature>
<evidence type="ECO:0000313" key="3">
    <source>
        <dbReference type="Proteomes" id="UP001174997"/>
    </source>
</evidence>
<feature type="compositionally biased region" description="Polar residues" evidence="1">
    <location>
        <begin position="603"/>
        <end position="626"/>
    </location>
</feature>
<proteinExistence type="predicted"/>
<evidence type="ECO:0000313" key="2">
    <source>
        <dbReference type="EMBL" id="KAK0667622.1"/>
    </source>
</evidence>
<reference evidence="2" key="1">
    <citation type="submission" date="2023-06" db="EMBL/GenBank/DDBJ databases">
        <title>Genome-scale phylogeny and comparative genomics of the fungal order Sordariales.</title>
        <authorList>
            <consortium name="Lawrence Berkeley National Laboratory"/>
            <person name="Hensen N."/>
            <person name="Bonometti L."/>
            <person name="Westerberg I."/>
            <person name="Brannstrom I.O."/>
            <person name="Guillou S."/>
            <person name="Cros-Aarteil S."/>
            <person name="Calhoun S."/>
            <person name="Haridas S."/>
            <person name="Kuo A."/>
            <person name="Mondo S."/>
            <person name="Pangilinan J."/>
            <person name="Riley R."/>
            <person name="Labutti K."/>
            <person name="Andreopoulos B."/>
            <person name="Lipzen A."/>
            <person name="Chen C."/>
            <person name="Yanf M."/>
            <person name="Daum C."/>
            <person name="Ng V."/>
            <person name="Clum A."/>
            <person name="Steindorff A."/>
            <person name="Ohm R."/>
            <person name="Martin F."/>
            <person name="Silar P."/>
            <person name="Natvig D."/>
            <person name="Lalanne C."/>
            <person name="Gautier V."/>
            <person name="Ament-Velasquez S.L."/>
            <person name="Kruys A."/>
            <person name="Hutchinson M.I."/>
            <person name="Powell A.J."/>
            <person name="Barry K."/>
            <person name="Miller A.N."/>
            <person name="Grigoriev I.V."/>
            <person name="Debuchy R."/>
            <person name="Gladieux P."/>
            <person name="Thoren M.H."/>
            <person name="Johannesson H."/>
        </authorList>
    </citation>
    <scope>NUCLEOTIDE SEQUENCE</scope>
    <source>
        <strain evidence="2">CBS 307.81</strain>
    </source>
</reference>
<organism evidence="2 3">
    <name type="scientific">Cercophora samala</name>
    <dbReference type="NCBI Taxonomy" id="330535"/>
    <lineage>
        <taxon>Eukaryota</taxon>
        <taxon>Fungi</taxon>
        <taxon>Dikarya</taxon>
        <taxon>Ascomycota</taxon>
        <taxon>Pezizomycotina</taxon>
        <taxon>Sordariomycetes</taxon>
        <taxon>Sordariomycetidae</taxon>
        <taxon>Sordariales</taxon>
        <taxon>Lasiosphaeriaceae</taxon>
        <taxon>Cercophora</taxon>
    </lineage>
</organism>
<feature type="compositionally biased region" description="Polar residues" evidence="1">
    <location>
        <begin position="509"/>
        <end position="525"/>
    </location>
</feature>
<evidence type="ECO:0000256" key="1">
    <source>
        <dbReference type="SAM" id="MobiDB-lite"/>
    </source>
</evidence>
<dbReference type="Pfam" id="PF14441">
    <property type="entry name" value="OTT_1508_deam"/>
    <property type="match status" value="1"/>
</dbReference>
<dbReference type="AlphaFoldDB" id="A0AA39ZB10"/>
<name>A0AA39ZB10_9PEZI</name>
<feature type="compositionally biased region" description="Low complexity" evidence="1">
    <location>
        <begin position="538"/>
        <end position="559"/>
    </location>
</feature>
<accession>A0AA39ZB10</accession>
<feature type="compositionally biased region" description="Basic and acidic residues" evidence="1">
    <location>
        <begin position="732"/>
        <end position="752"/>
    </location>
</feature>
<feature type="region of interest" description="Disordered" evidence="1">
    <location>
        <begin position="481"/>
        <end position="752"/>
    </location>
</feature>
<protein>
    <submittedName>
        <fullName evidence="2">Uncharacterized protein</fullName>
    </submittedName>
</protein>
<feature type="compositionally biased region" description="Polar residues" evidence="1">
    <location>
        <begin position="693"/>
        <end position="709"/>
    </location>
</feature>
<keyword evidence="3" id="KW-1185">Reference proteome</keyword>
<dbReference type="InterPro" id="IPR027796">
    <property type="entry name" value="OTT_1508_deam-like"/>
</dbReference>
<gene>
    <name evidence="2" type="ORF">QBC41DRAFT_395512</name>
</gene>